<name>A0AAN5D5D8_9BILA</name>
<gene>
    <name evidence="2" type="ORF">PMAYCL1PPCAC_26914</name>
</gene>
<sequence length="70" mass="8248">MLRTTFFVSIGVSLLLVLISLSVIYLERQQERFAIDDDEVIVRNTNTHKYIRAPYRKNLCEFVDRVADKN</sequence>
<keyword evidence="1" id="KW-0472">Membrane</keyword>
<evidence type="ECO:0000313" key="2">
    <source>
        <dbReference type="EMBL" id="GMR56719.1"/>
    </source>
</evidence>
<feature type="transmembrane region" description="Helical" evidence="1">
    <location>
        <begin position="6"/>
        <end position="26"/>
    </location>
</feature>
<organism evidence="2 3">
    <name type="scientific">Pristionchus mayeri</name>
    <dbReference type="NCBI Taxonomy" id="1317129"/>
    <lineage>
        <taxon>Eukaryota</taxon>
        <taxon>Metazoa</taxon>
        <taxon>Ecdysozoa</taxon>
        <taxon>Nematoda</taxon>
        <taxon>Chromadorea</taxon>
        <taxon>Rhabditida</taxon>
        <taxon>Rhabditina</taxon>
        <taxon>Diplogasteromorpha</taxon>
        <taxon>Diplogasteroidea</taxon>
        <taxon>Neodiplogasteridae</taxon>
        <taxon>Pristionchus</taxon>
    </lineage>
</organism>
<keyword evidence="1" id="KW-0812">Transmembrane</keyword>
<dbReference type="Proteomes" id="UP001328107">
    <property type="component" value="Unassembled WGS sequence"/>
</dbReference>
<feature type="non-terminal residue" evidence="2">
    <location>
        <position position="70"/>
    </location>
</feature>
<protein>
    <submittedName>
        <fullName evidence="2">Uncharacterized protein</fullName>
    </submittedName>
</protein>
<comment type="caution">
    <text evidence="2">The sequence shown here is derived from an EMBL/GenBank/DDBJ whole genome shotgun (WGS) entry which is preliminary data.</text>
</comment>
<reference evidence="3" key="1">
    <citation type="submission" date="2022-10" db="EMBL/GenBank/DDBJ databases">
        <title>Genome assembly of Pristionchus species.</title>
        <authorList>
            <person name="Yoshida K."/>
            <person name="Sommer R.J."/>
        </authorList>
    </citation>
    <scope>NUCLEOTIDE SEQUENCE [LARGE SCALE GENOMIC DNA]</scope>
    <source>
        <strain evidence="3">RS5460</strain>
    </source>
</reference>
<keyword evidence="3" id="KW-1185">Reference proteome</keyword>
<proteinExistence type="predicted"/>
<keyword evidence="1" id="KW-1133">Transmembrane helix</keyword>
<dbReference type="AlphaFoldDB" id="A0AAN5D5D8"/>
<accession>A0AAN5D5D8</accession>
<dbReference type="EMBL" id="BTRK01000006">
    <property type="protein sequence ID" value="GMR56719.1"/>
    <property type="molecule type" value="Genomic_DNA"/>
</dbReference>
<evidence type="ECO:0000313" key="3">
    <source>
        <dbReference type="Proteomes" id="UP001328107"/>
    </source>
</evidence>
<evidence type="ECO:0000256" key="1">
    <source>
        <dbReference type="SAM" id="Phobius"/>
    </source>
</evidence>